<reference evidence="2 3" key="1">
    <citation type="submission" date="2020-08" db="EMBL/GenBank/DDBJ databases">
        <title>Genomic Encyclopedia of Type Strains, Phase IV (KMG-IV): sequencing the most valuable type-strain genomes for metagenomic binning, comparative biology and taxonomic classification.</title>
        <authorList>
            <person name="Goeker M."/>
        </authorList>
    </citation>
    <scope>NUCLEOTIDE SEQUENCE [LARGE SCALE GENOMIC DNA]</scope>
    <source>
        <strain evidence="2 3">DSM 27939</strain>
    </source>
</reference>
<evidence type="ECO:0000313" key="2">
    <source>
        <dbReference type="EMBL" id="MBB5365405.1"/>
    </source>
</evidence>
<dbReference type="Proteomes" id="UP000552709">
    <property type="component" value="Unassembled WGS sequence"/>
</dbReference>
<keyword evidence="3" id="KW-1185">Reference proteome</keyword>
<comment type="caution">
    <text evidence="2">The sequence shown here is derived from an EMBL/GenBank/DDBJ whole genome shotgun (WGS) entry which is preliminary data.</text>
</comment>
<organism evidence="2 3">
    <name type="scientific">Deinococcus humi</name>
    <dbReference type="NCBI Taxonomy" id="662880"/>
    <lineage>
        <taxon>Bacteria</taxon>
        <taxon>Thermotogati</taxon>
        <taxon>Deinococcota</taxon>
        <taxon>Deinococci</taxon>
        <taxon>Deinococcales</taxon>
        <taxon>Deinococcaceae</taxon>
        <taxon>Deinococcus</taxon>
    </lineage>
</organism>
<sequence>MTPTTARVIYESLPSGRSRGRSHSEQRLGFLEVLLDDRAQLIGRRHDGHALLRGALTRQQERQQLASSDDSGLRNSSRSTPESRTFTSTPASLCLPKSNEAA</sequence>
<dbReference type="EMBL" id="JACHFL010000017">
    <property type="protein sequence ID" value="MBB5365405.1"/>
    <property type="molecule type" value="Genomic_DNA"/>
</dbReference>
<feature type="compositionally biased region" description="Polar residues" evidence="1">
    <location>
        <begin position="62"/>
        <end position="91"/>
    </location>
</feature>
<protein>
    <submittedName>
        <fullName evidence="2">Uncharacterized protein</fullName>
    </submittedName>
</protein>
<dbReference type="AlphaFoldDB" id="A0A7W8JY87"/>
<proteinExistence type="predicted"/>
<accession>A0A7W8JY87</accession>
<feature type="region of interest" description="Disordered" evidence="1">
    <location>
        <begin position="59"/>
        <end position="102"/>
    </location>
</feature>
<evidence type="ECO:0000313" key="3">
    <source>
        <dbReference type="Proteomes" id="UP000552709"/>
    </source>
</evidence>
<feature type="region of interest" description="Disordered" evidence="1">
    <location>
        <begin position="1"/>
        <end position="26"/>
    </location>
</feature>
<evidence type="ECO:0000256" key="1">
    <source>
        <dbReference type="SAM" id="MobiDB-lite"/>
    </source>
</evidence>
<name>A0A7W8JY87_9DEIO</name>
<gene>
    <name evidence="2" type="ORF">HNQ08_004526</name>
</gene>